<dbReference type="InterPro" id="IPR015856">
    <property type="entry name" value="ABC_transpr_CbiO/EcfA_su"/>
</dbReference>
<dbReference type="RefSeq" id="WP_162815622.1">
    <property type="nucleotide sequence ID" value="NZ_BJYU01000025.1"/>
</dbReference>
<dbReference type="Pfam" id="PF00005">
    <property type="entry name" value="ABC_tran"/>
    <property type="match status" value="2"/>
</dbReference>
<evidence type="ECO:0000256" key="2">
    <source>
        <dbReference type="ARBA" id="ARBA00022448"/>
    </source>
</evidence>
<dbReference type="GO" id="GO:0043190">
    <property type="term" value="C:ATP-binding cassette (ABC) transporter complex"/>
    <property type="evidence" value="ECO:0007669"/>
    <property type="project" value="TreeGrafter"/>
</dbReference>
<feature type="domain" description="ABC transporter" evidence="5">
    <location>
        <begin position="8"/>
        <end position="248"/>
    </location>
</feature>
<dbReference type="SMART" id="SM00382">
    <property type="entry name" value="AAA"/>
    <property type="match status" value="2"/>
</dbReference>
<dbReference type="PANTHER" id="PTHR43553">
    <property type="entry name" value="HEAVY METAL TRANSPORTER"/>
    <property type="match status" value="1"/>
</dbReference>
<evidence type="ECO:0000256" key="1">
    <source>
        <dbReference type="ARBA" id="ARBA00005417"/>
    </source>
</evidence>
<dbReference type="Proteomes" id="UP000321085">
    <property type="component" value="Unassembled WGS sequence"/>
</dbReference>
<dbReference type="InterPro" id="IPR050095">
    <property type="entry name" value="ECF_ABC_transporter_ATP-bd"/>
</dbReference>
<comment type="similarity">
    <text evidence="1">Belongs to the ABC transporter superfamily.</text>
</comment>
<dbReference type="PROSITE" id="PS50893">
    <property type="entry name" value="ABC_TRANSPORTER_2"/>
    <property type="match status" value="2"/>
</dbReference>
<sequence length="555" mass="59674">MPESAPVAEWQGVRVRYPFAKRQAVGPVDMDVKRGERVLLLGASGSGKSTLLLTLTGLVPRSIPAEVDGRVSLFGDDALSRKPSEWASCVAQYFQDADQTLCGMRVEDEIAFALENFALPPDKIDRAVTDAMRQLGLPESWRKRRSTALSGGERQLVALAATLVQDAAIFVADEPTAHLAPEAAERLHGLLTAHEPDRSVLIVDHRLDGLMEAIDRVVVLGNDGSILTQGHPRTIFREQREMLISFGIWCPAASELDAALVKAGVASPIPPLSLPEALEHLDPAVASRSSIDRARPAVEAFVAAHSANRGGERHSRVVARLEQADCAPFLAPTVLRSVDVAIHEGEILGIIGPNGAGKSTLGACLSGLLELKAGRRTGAPGGIAFQRPENQFVSGSVRDELLGALPKAMTGDEKTKRISGFLETWGLEGLESRHPFELSQGQKRRLALATLTISDRWPLLILDEPIAGLDARAASVLEAQVLEFSRKGRAIAVITHDMDLALRLCFRSVVVGEGCIIADGPTEQILSDPELLKRAGLAEPSCAKAREWLLRVAMC</sequence>
<keyword evidence="4 6" id="KW-0067">ATP-binding</keyword>
<dbReference type="PANTHER" id="PTHR43553:SF24">
    <property type="entry name" value="ENERGY-COUPLING FACTOR TRANSPORTER ATP-BINDING PROTEIN ECFA1"/>
    <property type="match status" value="1"/>
</dbReference>
<keyword evidence="7" id="KW-1185">Reference proteome</keyword>
<evidence type="ECO:0000256" key="3">
    <source>
        <dbReference type="ARBA" id="ARBA00022741"/>
    </source>
</evidence>
<feature type="domain" description="ABC transporter" evidence="5">
    <location>
        <begin position="319"/>
        <end position="538"/>
    </location>
</feature>
<dbReference type="EMBL" id="BJYU01000025">
    <property type="protein sequence ID" value="GEO14530.1"/>
    <property type="molecule type" value="Genomic_DNA"/>
</dbReference>
<protein>
    <submittedName>
        <fullName evidence="6">Putative HMP/thiamine import ATP-binding protein YkoD</fullName>
    </submittedName>
</protein>
<dbReference type="GO" id="GO:0005524">
    <property type="term" value="F:ATP binding"/>
    <property type="evidence" value="ECO:0007669"/>
    <property type="project" value="UniProtKB-KW"/>
</dbReference>
<gene>
    <name evidence="6" type="primary">ykoD</name>
    <name evidence="6" type="ORF">MAE02_22260</name>
</gene>
<dbReference type="AlphaFoldDB" id="A0A512BRD6"/>
<keyword evidence="2" id="KW-0813">Transport</keyword>
<dbReference type="SUPFAM" id="SSF52540">
    <property type="entry name" value="P-loop containing nucleoside triphosphate hydrolases"/>
    <property type="match status" value="2"/>
</dbReference>
<evidence type="ECO:0000256" key="4">
    <source>
        <dbReference type="ARBA" id="ARBA00022840"/>
    </source>
</evidence>
<dbReference type="InterPro" id="IPR017871">
    <property type="entry name" value="ABC_transporter-like_CS"/>
</dbReference>
<dbReference type="GO" id="GO:0016887">
    <property type="term" value="F:ATP hydrolysis activity"/>
    <property type="evidence" value="ECO:0007669"/>
    <property type="project" value="InterPro"/>
</dbReference>
<dbReference type="InterPro" id="IPR027417">
    <property type="entry name" value="P-loop_NTPase"/>
</dbReference>
<proteinExistence type="inferred from homology"/>
<keyword evidence="3" id="KW-0547">Nucleotide-binding</keyword>
<name>A0A512BRD6_9HYPH</name>
<accession>A0A512BRD6</accession>
<organism evidence="6 7">
    <name type="scientific">Microvirga aerophila</name>
    <dbReference type="NCBI Taxonomy" id="670291"/>
    <lineage>
        <taxon>Bacteria</taxon>
        <taxon>Pseudomonadati</taxon>
        <taxon>Pseudomonadota</taxon>
        <taxon>Alphaproteobacteria</taxon>
        <taxon>Hyphomicrobiales</taxon>
        <taxon>Methylobacteriaceae</taxon>
        <taxon>Microvirga</taxon>
    </lineage>
</organism>
<dbReference type="Gene3D" id="3.40.50.300">
    <property type="entry name" value="P-loop containing nucleotide triphosphate hydrolases"/>
    <property type="match status" value="2"/>
</dbReference>
<dbReference type="CDD" id="cd03225">
    <property type="entry name" value="ABC_cobalt_CbiO_domain1"/>
    <property type="match status" value="2"/>
</dbReference>
<evidence type="ECO:0000313" key="6">
    <source>
        <dbReference type="EMBL" id="GEO14530.1"/>
    </source>
</evidence>
<evidence type="ECO:0000313" key="7">
    <source>
        <dbReference type="Proteomes" id="UP000321085"/>
    </source>
</evidence>
<dbReference type="PROSITE" id="PS00211">
    <property type="entry name" value="ABC_TRANSPORTER_1"/>
    <property type="match status" value="2"/>
</dbReference>
<dbReference type="GO" id="GO:0042626">
    <property type="term" value="F:ATPase-coupled transmembrane transporter activity"/>
    <property type="evidence" value="ECO:0007669"/>
    <property type="project" value="TreeGrafter"/>
</dbReference>
<dbReference type="InterPro" id="IPR003593">
    <property type="entry name" value="AAA+_ATPase"/>
</dbReference>
<dbReference type="InterPro" id="IPR003439">
    <property type="entry name" value="ABC_transporter-like_ATP-bd"/>
</dbReference>
<comment type="caution">
    <text evidence="6">The sequence shown here is derived from an EMBL/GenBank/DDBJ whole genome shotgun (WGS) entry which is preliminary data.</text>
</comment>
<evidence type="ECO:0000259" key="5">
    <source>
        <dbReference type="PROSITE" id="PS50893"/>
    </source>
</evidence>
<reference evidence="6 7" key="1">
    <citation type="submission" date="2019-07" db="EMBL/GenBank/DDBJ databases">
        <title>Whole genome shotgun sequence of Microvirga aerophila NBRC 106136.</title>
        <authorList>
            <person name="Hosoyama A."/>
            <person name="Uohara A."/>
            <person name="Ohji S."/>
            <person name="Ichikawa N."/>
        </authorList>
    </citation>
    <scope>NUCLEOTIDE SEQUENCE [LARGE SCALE GENOMIC DNA]</scope>
    <source>
        <strain evidence="6 7">NBRC 106136</strain>
    </source>
</reference>